<dbReference type="OrthoDB" id="417877at2759"/>
<proteinExistence type="predicted"/>
<evidence type="ECO:0000313" key="5">
    <source>
        <dbReference type="EMBL" id="EXJ91868.1"/>
    </source>
</evidence>
<dbReference type="HOGENOM" id="CLU_009665_6_4_1"/>
<dbReference type="GO" id="GO:0016491">
    <property type="term" value="F:oxidoreductase activity"/>
    <property type="evidence" value="ECO:0007669"/>
    <property type="project" value="UniProtKB-KW"/>
</dbReference>
<comment type="caution">
    <text evidence="5">The sequence shown here is derived from an EMBL/GenBank/DDBJ whole genome shotgun (WGS) entry which is preliminary data.</text>
</comment>
<feature type="domain" description="FAD-binding" evidence="4">
    <location>
        <begin position="8"/>
        <end position="378"/>
    </location>
</feature>
<keyword evidence="3" id="KW-0560">Oxidoreductase</keyword>
<evidence type="ECO:0000259" key="4">
    <source>
        <dbReference type="Pfam" id="PF01494"/>
    </source>
</evidence>
<keyword evidence="1" id="KW-0285">Flavoprotein</keyword>
<evidence type="ECO:0000313" key="6">
    <source>
        <dbReference type="Proteomes" id="UP000019478"/>
    </source>
</evidence>
<dbReference type="PANTHER" id="PTHR46720">
    <property type="entry name" value="HYDROXYLASE, PUTATIVE (AFU_ORTHOLOGUE AFUA_3G01460)-RELATED"/>
    <property type="match status" value="1"/>
</dbReference>
<keyword evidence="2" id="KW-0274">FAD</keyword>
<dbReference type="AlphaFoldDB" id="W9YH71"/>
<dbReference type="eggNOG" id="KOG2614">
    <property type="taxonomic scope" value="Eukaryota"/>
</dbReference>
<dbReference type="InterPro" id="IPR036188">
    <property type="entry name" value="FAD/NAD-bd_sf"/>
</dbReference>
<dbReference type="Gene3D" id="3.50.50.60">
    <property type="entry name" value="FAD/NAD(P)-binding domain"/>
    <property type="match status" value="1"/>
</dbReference>
<organism evidence="5 6">
    <name type="scientific">Capronia epimyces CBS 606.96</name>
    <dbReference type="NCBI Taxonomy" id="1182542"/>
    <lineage>
        <taxon>Eukaryota</taxon>
        <taxon>Fungi</taxon>
        <taxon>Dikarya</taxon>
        <taxon>Ascomycota</taxon>
        <taxon>Pezizomycotina</taxon>
        <taxon>Eurotiomycetes</taxon>
        <taxon>Chaetothyriomycetidae</taxon>
        <taxon>Chaetothyriales</taxon>
        <taxon>Herpotrichiellaceae</taxon>
        <taxon>Capronia</taxon>
    </lineage>
</organism>
<dbReference type="InterPro" id="IPR051104">
    <property type="entry name" value="FAD_monoxygenase"/>
</dbReference>
<evidence type="ECO:0000256" key="1">
    <source>
        <dbReference type="ARBA" id="ARBA00022630"/>
    </source>
</evidence>
<keyword evidence="6" id="KW-1185">Reference proteome</keyword>
<dbReference type="InterPro" id="IPR002938">
    <property type="entry name" value="FAD-bd"/>
</dbReference>
<evidence type="ECO:0000256" key="3">
    <source>
        <dbReference type="ARBA" id="ARBA00023002"/>
    </source>
</evidence>
<gene>
    <name evidence="5" type="ORF">A1O3_00418</name>
</gene>
<name>W9YH71_9EURO</name>
<dbReference type="GO" id="GO:0071949">
    <property type="term" value="F:FAD binding"/>
    <property type="evidence" value="ECO:0007669"/>
    <property type="project" value="InterPro"/>
</dbReference>
<dbReference type="Proteomes" id="UP000019478">
    <property type="component" value="Unassembled WGS sequence"/>
</dbReference>
<sequence length="449" mass="49305">MGSYQRSTTVAIVGGGPGGLATAIALSELSDVSVTLYEQNPEPREVGAGLSIGDNGWKVLELLGAADGIRGCTKSNATHRLATSHEQVGFMIVEDCNASLGSRNGYTGEVFLPAPQPDPTVSTSKRARTRVRRARLQSALLARIPPGIIQYNKKLVSLRDLDKKGAHLTFQDGTQALVDLVVGADGFRSIVRRTLFPDHQLHFIGARTWRTLVPISSAVPIGDLMGAWHGTTTQAFFSGVDDESDEDLFEISLRASDKLSRPDPAVSWGVPVTNDKVTSNFTEFDPRVRAAIALVPEGQWREFALFAGPCLEDITAWDKVALIGDASHPLSGGFGTGSAFAMEDAWILARALEHTRNSSDRVKDALKIFDEIRSPYYKRIYHWRESQPSMSAAKRARVESENRPLEDILRDRLRHFFPDMAGHLDWIHKNDIGQVWKAYVESSKGIDLG</sequence>
<dbReference type="PANTHER" id="PTHR46720:SF3">
    <property type="entry name" value="FAD-BINDING DOMAIN-CONTAINING PROTEIN-RELATED"/>
    <property type="match status" value="1"/>
</dbReference>
<protein>
    <recommendedName>
        <fullName evidence="4">FAD-binding domain-containing protein</fullName>
    </recommendedName>
</protein>
<dbReference type="Pfam" id="PF01494">
    <property type="entry name" value="FAD_binding_3"/>
    <property type="match status" value="1"/>
</dbReference>
<evidence type="ECO:0000256" key="2">
    <source>
        <dbReference type="ARBA" id="ARBA00022827"/>
    </source>
</evidence>
<dbReference type="STRING" id="1182542.W9YH71"/>
<dbReference type="RefSeq" id="XP_007728758.1">
    <property type="nucleotide sequence ID" value="XM_007730568.1"/>
</dbReference>
<dbReference type="GO" id="GO:0044550">
    <property type="term" value="P:secondary metabolite biosynthetic process"/>
    <property type="evidence" value="ECO:0007669"/>
    <property type="project" value="TreeGrafter"/>
</dbReference>
<reference evidence="5 6" key="1">
    <citation type="submission" date="2013-03" db="EMBL/GenBank/DDBJ databases">
        <title>The Genome Sequence of Capronia epimyces CBS 606.96.</title>
        <authorList>
            <consortium name="The Broad Institute Genomics Platform"/>
            <person name="Cuomo C."/>
            <person name="de Hoog S."/>
            <person name="Gorbushina A."/>
            <person name="Walker B."/>
            <person name="Young S.K."/>
            <person name="Zeng Q."/>
            <person name="Gargeya S."/>
            <person name="Fitzgerald M."/>
            <person name="Haas B."/>
            <person name="Abouelleil A."/>
            <person name="Allen A.W."/>
            <person name="Alvarado L."/>
            <person name="Arachchi H.M."/>
            <person name="Berlin A.M."/>
            <person name="Chapman S.B."/>
            <person name="Gainer-Dewar J."/>
            <person name="Goldberg J."/>
            <person name="Griggs A."/>
            <person name="Gujja S."/>
            <person name="Hansen M."/>
            <person name="Howarth C."/>
            <person name="Imamovic A."/>
            <person name="Ireland A."/>
            <person name="Larimer J."/>
            <person name="McCowan C."/>
            <person name="Murphy C."/>
            <person name="Pearson M."/>
            <person name="Poon T.W."/>
            <person name="Priest M."/>
            <person name="Roberts A."/>
            <person name="Saif S."/>
            <person name="Shea T."/>
            <person name="Sisk P."/>
            <person name="Sykes S."/>
            <person name="Wortman J."/>
            <person name="Nusbaum C."/>
            <person name="Birren B."/>
        </authorList>
    </citation>
    <scope>NUCLEOTIDE SEQUENCE [LARGE SCALE GENOMIC DNA]</scope>
    <source>
        <strain evidence="5 6">CBS 606.96</strain>
    </source>
</reference>
<dbReference type="EMBL" id="AMGY01000001">
    <property type="protein sequence ID" value="EXJ91868.1"/>
    <property type="molecule type" value="Genomic_DNA"/>
</dbReference>
<dbReference type="GeneID" id="19164558"/>
<dbReference type="PRINTS" id="PR00420">
    <property type="entry name" value="RNGMNOXGNASE"/>
</dbReference>
<accession>W9YH71</accession>
<dbReference type="SUPFAM" id="SSF51905">
    <property type="entry name" value="FAD/NAD(P)-binding domain"/>
    <property type="match status" value="1"/>
</dbReference>